<feature type="signal peptide" evidence="1">
    <location>
        <begin position="1"/>
        <end position="23"/>
    </location>
</feature>
<reference evidence="2 3" key="1">
    <citation type="submission" date="2014-04" db="EMBL/GenBank/DDBJ databases">
        <title>Genome evolution of avian class.</title>
        <authorList>
            <person name="Zhang G."/>
            <person name="Li C."/>
        </authorList>
    </citation>
    <scope>NUCLEOTIDE SEQUENCE [LARGE SCALE GENOMIC DNA]</scope>
    <source>
        <strain evidence="2">BGI_N333</strain>
    </source>
</reference>
<proteinExistence type="predicted"/>
<sequence length="44" mass="4533">LGHLPGHAGIGVLDLLICRTCVAELIAGICIGEVAPHSCHVCRD</sequence>
<feature type="chain" id="PRO_5001879029" evidence="1">
    <location>
        <begin position="24"/>
        <end position="44"/>
    </location>
</feature>
<dbReference type="EMBL" id="KK933268">
    <property type="protein sequence ID" value="KFQ46015.1"/>
    <property type="molecule type" value="Genomic_DNA"/>
</dbReference>
<dbReference type="AlphaFoldDB" id="A0A091RTN8"/>
<organism evidence="2 3">
    <name type="scientific">Nestor notabilis</name>
    <name type="common">Kea</name>
    <dbReference type="NCBI Taxonomy" id="176057"/>
    <lineage>
        <taxon>Eukaryota</taxon>
        <taxon>Metazoa</taxon>
        <taxon>Chordata</taxon>
        <taxon>Craniata</taxon>
        <taxon>Vertebrata</taxon>
        <taxon>Euteleostomi</taxon>
        <taxon>Archelosauria</taxon>
        <taxon>Archosauria</taxon>
        <taxon>Dinosauria</taxon>
        <taxon>Saurischia</taxon>
        <taxon>Theropoda</taxon>
        <taxon>Coelurosauria</taxon>
        <taxon>Aves</taxon>
        <taxon>Neognathae</taxon>
        <taxon>Neoaves</taxon>
        <taxon>Telluraves</taxon>
        <taxon>Australaves</taxon>
        <taxon>Psittaciformes</taxon>
        <taxon>Psittacidae</taxon>
        <taxon>Nestor</taxon>
    </lineage>
</organism>
<keyword evidence="1" id="KW-0732">Signal</keyword>
<evidence type="ECO:0000313" key="2">
    <source>
        <dbReference type="EMBL" id="KFQ46015.1"/>
    </source>
</evidence>
<keyword evidence="3" id="KW-1185">Reference proteome</keyword>
<evidence type="ECO:0000313" key="3">
    <source>
        <dbReference type="Proteomes" id="UP000053840"/>
    </source>
</evidence>
<accession>A0A091RTN8</accession>
<protein>
    <submittedName>
        <fullName evidence="2">Uncharacterized protein</fullName>
    </submittedName>
</protein>
<dbReference type="Proteomes" id="UP000053840">
    <property type="component" value="Unassembled WGS sequence"/>
</dbReference>
<name>A0A091RTN8_NESNO</name>
<feature type="non-terminal residue" evidence="2">
    <location>
        <position position="44"/>
    </location>
</feature>
<feature type="non-terminal residue" evidence="2">
    <location>
        <position position="1"/>
    </location>
</feature>
<gene>
    <name evidence="2" type="ORF">N333_06216</name>
</gene>
<evidence type="ECO:0000256" key="1">
    <source>
        <dbReference type="SAM" id="SignalP"/>
    </source>
</evidence>